<dbReference type="NCBIfam" id="NF041832">
    <property type="entry name" value="near_NosP_CTERM"/>
    <property type="match status" value="1"/>
</dbReference>
<keyword evidence="7" id="KW-1185">Reference proteome</keyword>
<dbReference type="EC" id="2.7.13.3" evidence="2"/>
<dbReference type="PROSITE" id="PS50110">
    <property type="entry name" value="RESPONSE_REGULATORY"/>
    <property type="match status" value="1"/>
</dbReference>
<dbReference type="Pfam" id="PF00072">
    <property type="entry name" value="Response_reg"/>
    <property type="match status" value="1"/>
</dbReference>
<sequence length="579" mass="64040">MAKPSDEQQRALAGLLGLGNHSARKSHYPELAARLDELEAERNRYKWLFENAVHGIFQASLQDGMRAANPALAHMLGYEDPQEVLFSLTDLASHLFAGGVSELETIGEILRQQRSLHGYETRLRRKDGSHLDVLMNLLLKPDQEGLVEGFVADITERKLAQQRLQQLNDELEQRVTTRTDELLEANRNLQQQITQRQQIAQALRDARDAAEAANRSKDKYLAAASHDLLQPLNAARLLISTLRERKLPAVEQVLVERTHQALEGAEDLLTDLLDISRLDQAAVKPDVAVYRLDELLGPLVSEFQSVAEAAGLNLRVHMGQYAVSTDLRLMTRILRNFLSNACRYTDEGSILLGARRRGEMLRVEVWDTGRGIAADRLDSIFLEFNQLDVGRAADRKGVGLGLAIVERIAKILGYKIGVHSLPGRGSMFSIDVPICAEMPLPVSLAAPQPGTGNPLPGRRLLVLDNEVSILQSMSALLGQWGCDVVTATDEASALSALRGQAPELILADYHLDHAVVGCDVVRHLREHFHQTIPAVIITADRTDQCRRALQRLDAPLLNKPVKPGKLRAVLSQLLGQSAR</sequence>
<dbReference type="Gene3D" id="3.30.565.10">
    <property type="entry name" value="Histidine kinase-like ATPase, C-terminal domain"/>
    <property type="match status" value="1"/>
</dbReference>
<evidence type="ECO:0000313" key="7">
    <source>
        <dbReference type="Proteomes" id="UP000199570"/>
    </source>
</evidence>
<accession>A0A1H1DZQ5</accession>
<dbReference type="SUPFAM" id="SSF52172">
    <property type="entry name" value="CheY-like"/>
    <property type="match status" value="1"/>
</dbReference>
<keyword evidence="4" id="KW-0808">Transferase</keyword>
<dbReference type="InterPro" id="IPR003594">
    <property type="entry name" value="HATPase_dom"/>
</dbReference>
<reference evidence="7" key="1">
    <citation type="submission" date="2016-10" db="EMBL/GenBank/DDBJ databases">
        <authorList>
            <person name="Varghese N."/>
            <person name="Submissions S."/>
        </authorList>
    </citation>
    <scope>NUCLEOTIDE SEQUENCE [LARGE SCALE GENOMIC DNA]</scope>
    <source>
        <strain evidence="7">BS3775</strain>
    </source>
</reference>
<dbReference type="InterPro" id="IPR004358">
    <property type="entry name" value="Sig_transdc_His_kin-like_C"/>
</dbReference>
<evidence type="ECO:0000313" key="6">
    <source>
        <dbReference type="EMBL" id="SDQ81739.1"/>
    </source>
</evidence>
<dbReference type="InterPro" id="IPR003661">
    <property type="entry name" value="HisK_dim/P_dom"/>
</dbReference>
<dbReference type="InterPro" id="IPR000014">
    <property type="entry name" value="PAS"/>
</dbReference>
<protein>
    <recommendedName>
        <fullName evidence="2">histidine kinase</fullName>
        <ecNumber evidence="2">2.7.13.3</ecNumber>
    </recommendedName>
</protein>
<dbReference type="FunFam" id="1.10.287.130:FF:000081">
    <property type="entry name" value="Hybrid sensor histidine kinase/response regulator"/>
    <property type="match status" value="1"/>
</dbReference>
<dbReference type="Proteomes" id="UP000199570">
    <property type="component" value="Unassembled WGS sequence"/>
</dbReference>
<dbReference type="FunFam" id="3.30.565.10:FF:000049">
    <property type="entry name" value="Two-component sensor histidine kinase"/>
    <property type="match status" value="1"/>
</dbReference>
<keyword evidence="5" id="KW-0418">Kinase</keyword>
<dbReference type="GO" id="GO:0005886">
    <property type="term" value="C:plasma membrane"/>
    <property type="evidence" value="ECO:0007669"/>
    <property type="project" value="TreeGrafter"/>
</dbReference>
<dbReference type="NCBIfam" id="TIGR00229">
    <property type="entry name" value="sensory_box"/>
    <property type="match status" value="1"/>
</dbReference>
<dbReference type="PRINTS" id="PR00344">
    <property type="entry name" value="BCTRLSENSOR"/>
</dbReference>
<dbReference type="InterPro" id="IPR035965">
    <property type="entry name" value="PAS-like_dom_sf"/>
</dbReference>
<dbReference type="InterPro" id="IPR005467">
    <property type="entry name" value="His_kinase_dom"/>
</dbReference>
<gene>
    <name evidence="6" type="ORF">SAMN04490195_1958</name>
</gene>
<dbReference type="OrthoDB" id="9764438at2"/>
<dbReference type="Pfam" id="PF13188">
    <property type="entry name" value="PAS_8"/>
    <property type="match status" value="1"/>
</dbReference>
<dbReference type="InterPro" id="IPR000700">
    <property type="entry name" value="PAS-assoc_C"/>
</dbReference>
<comment type="catalytic activity">
    <reaction evidence="1">
        <text>ATP + protein L-histidine = ADP + protein N-phospho-L-histidine.</text>
        <dbReference type="EC" id="2.7.13.3"/>
    </reaction>
</comment>
<dbReference type="CDD" id="cd00156">
    <property type="entry name" value="REC"/>
    <property type="match status" value="1"/>
</dbReference>
<dbReference type="SMART" id="SM00387">
    <property type="entry name" value="HATPase_c"/>
    <property type="match status" value="1"/>
</dbReference>
<organism evidence="6 7">
    <name type="scientific">Pseudomonas moorei</name>
    <dbReference type="NCBI Taxonomy" id="395599"/>
    <lineage>
        <taxon>Bacteria</taxon>
        <taxon>Pseudomonadati</taxon>
        <taxon>Pseudomonadota</taxon>
        <taxon>Gammaproteobacteria</taxon>
        <taxon>Pseudomonadales</taxon>
        <taxon>Pseudomonadaceae</taxon>
        <taxon>Pseudomonas</taxon>
    </lineage>
</organism>
<dbReference type="InterPro" id="IPR036890">
    <property type="entry name" value="HATPase_C_sf"/>
</dbReference>
<dbReference type="PANTHER" id="PTHR43047:SF9">
    <property type="entry name" value="HISTIDINE KINASE"/>
    <property type="match status" value="1"/>
</dbReference>
<dbReference type="Gene3D" id="3.30.450.20">
    <property type="entry name" value="PAS domain"/>
    <property type="match status" value="1"/>
</dbReference>
<dbReference type="SMART" id="SM00388">
    <property type="entry name" value="HisKA"/>
    <property type="match status" value="1"/>
</dbReference>
<dbReference type="SUPFAM" id="SSF47384">
    <property type="entry name" value="Homodimeric domain of signal transducing histidine kinase"/>
    <property type="match status" value="1"/>
</dbReference>
<dbReference type="Pfam" id="PF00512">
    <property type="entry name" value="HisKA"/>
    <property type="match status" value="1"/>
</dbReference>
<dbReference type="PROSITE" id="PS50113">
    <property type="entry name" value="PAC"/>
    <property type="match status" value="1"/>
</dbReference>
<dbReference type="GO" id="GO:0000155">
    <property type="term" value="F:phosphorelay sensor kinase activity"/>
    <property type="evidence" value="ECO:0007669"/>
    <property type="project" value="InterPro"/>
</dbReference>
<dbReference type="Pfam" id="PF02518">
    <property type="entry name" value="HATPase_c"/>
    <property type="match status" value="1"/>
</dbReference>
<evidence type="ECO:0000256" key="1">
    <source>
        <dbReference type="ARBA" id="ARBA00000085"/>
    </source>
</evidence>
<proteinExistence type="predicted"/>
<dbReference type="SUPFAM" id="SSF55874">
    <property type="entry name" value="ATPase domain of HSP90 chaperone/DNA topoisomerase II/histidine kinase"/>
    <property type="match status" value="1"/>
</dbReference>
<evidence type="ECO:0000256" key="3">
    <source>
        <dbReference type="ARBA" id="ARBA00022553"/>
    </source>
</evidence>
<dbReference type="GO" id="GO:0009927">
    <property type="term" value="F:histidine phosphotransfer kinase activity"/>
    <property type="evidence" value="ECO:0007669"/>
    <property type="project" value="TreeGrafter"/>
</dbReference>
<dbReference type="RefSeq" id="WP_090320654.1">
    <property type="nucleotide sequence ID" value="NZ_FNKJ01000003.1"/>
</dbReference>
<dbReference type="AlphaFoldDB" id="A0A1H1DZQ5"/>
<dbReference type="PROSITE" id="PS50109">
    <property type="entry name" value="HIS_KIN"/>
    <property type="match status" value="1"/>
</dbReference>
<dbReference type="InterPro" id="IPR001789">
    <property type="entry name" value="Sig_transdc_resp-reg_receiver"/>
</dbReference>
<dbReference type="Gene3D" id="1.10.287.130">
    <property type="match status" value="1"/>
</dbReference>
<dbReference type="SMART" id="SM00448">
    <property type="entry name" value="REC"/>
    <property type="match status" value="1"/>
</dbReference>
<dbReference type="SUPFAM" id="SSF55785">
    <property type="entry name" value="PYP-like sensor domain (PAS domain)"/>
    <property type="match status" value="1"/>
</dbReference>
<dbReference type="PANTHER" id="PTHR43047">
    <property type="entry name" value="TWO-COMPONENT HISTIDINE PROTEIN KINASE"/>
    <property type="match status" value="1"/>
</dbReference>
<evidence type="ECO:0000256" key="4">
    <source>
        <dbReference type="ARBA" id="ARBA00022679"/>
    </source>
</evidence>
<keyword evidence="3" id="KW-0597">Phosphoprotein</keyword>
<dbReference type="Gene3D" id="3.40.50.2300">
    <property type="match status" value="1"/>
</dbReference>
<evidence type="ECO:0000256" key="2">
    <source>
        <dbReference type="ARBA" id="ARBA00012438"/>
    </source>
</evidence>
<evidence type="ECO:0000256" key="5">
    <source>
        <dbReference type="ARBA" id="ARBA00022777"/>
    </source>
</evidence>
<dbReference type="InterPro" id="IPR011006">
    <property type="entry name" value="CheY-like_superfamily"/>
</dbReference>
<dbReference type="InterPro" id="IPR036097">
    <property type="entry name" value="HisK_dim/P_sf"/>
</dbReference>
<dbReference type="CDD" id="cd00082">
    <property type="entry name" value="HisKA"/>
    <property type="match status" value="1"/>
</dbReference>
<name>A0A1H1DZQ5_9PSED</name>
<dbReference type="EMBL" id="FNKJ01000003">
    <property type="protein sequence ID" value="SDQ81739.1"/>
    <property type="molecule type" value="Genomic_DNA"/>
</dbReference>